<dbReference type="AlphaFoldDB" id="A0A6G1BJR9"/>
<reference evidence="1 2" key="1">
    <citation type="submission" date="2019-11" db="EMBL/GenBank/DDBJ databases">
        <title>Whole genome sequence of Oryza granulata.</title>
        <authorList>
            <person name="Li W."/>
        </authorList>
    </citation>
    <scope>NUCLEOTIDE SEQUENCE [LARGE SCALE GENOMIC DNA]</scope>
    <source>
        <strain evidence="2">cv. Menghai</strain>
        <tissue evidence="1">Leaf</tissue>
    </source>
</reference>
<comment type="caution">
    <text evidence="1">The sequence shown here is derived from an EMBL/GenBank/DDBJ whole genome shotgun (WGS) entry which is preliminary data.</text>
</comment>
<gene>
    <name evidence="1" type="ORF">E2562_013732</name>
</gene>
<dbReference type="Proteomes" id="UP000479710">
    <property type="component" value="Unassembled WGS sequence"/>
</dbReference>
<sequence>MPRRQDANSFLLDQFMKDDVNGRSNEWSMYAVVADVGPHAGICLSMYPRSLDCSDSDPNSLAVRMARELNKRNM</sequence>
<dbReference type="EMBL" id="SPHZ02000012">
    <property type="protein sequence ID" value="KAF0888288.1"/>
    <property type="molecule type" value="Genomic_DNA"/>
</dbReference>
<accession>A0A6G1BJR9</accession>
<protein>
    <submittedName>
        <fullName evidence="1">Uncharacterized protein</fullName>
    </submittedName>
</protein>
<organism evidence="1 2">
    <name type="scientific">Oryza meyeriana var. granulata</name>
    <dbReference type="NCBI Taxonomy" id="110450"/>
    <lineage>
        <taxon>Eukaryota</taxon>
        <taxon>Viridiplantae</taxon>
        <taxon>Streptophyta</taxon>
        <taxon>Embryophyta</taxon>
        <taxon>Tracheophyta</taxon>
        <taxon>Spermatophyta</taxon>
        <taxon>Magnoliopsida</taxon>
        <taxon>Liliopsida</taxon>
        <taxon>Poales</taxon>
        <taxon>Poaceae</taxon>
        <taxon>BOP clade</taxon>
        <taxon>Oryzoideae</taxon>
        <taxon>Oryzeae</taxon>
        <taxon>Oryzinae</taxon>
        <taxon>Oryza</taxon>
        <taxon>Oryza meyeriana</taxon>
    </lineage>
</organism>
<dbReference type="OrthoDB" id="1663137at2759"/>
<evidence type="ECO:0000313" key="1">
    <source>
        <dbReference type="EMBL" id="KAF0888288.1"/>
    </source>
</evidence>
<name>A0A6G1BJR9_9ORYZ</name>
<proteinExistence type="predicted"/>
<dbReference type="SUPFAM" id="SSF51395">
    <property type="entry name" value="FMN-linked oxidoreductases"/>
    <property type="match status" value="1"/>
</dbReference>
<keyword evidence="2" id="KW-1185">Reference proteome</keyword>
<evidence type="ECO:0000313" key="2">
    <source>
        <dbReference type="Proteomes" id="UP000479710"/>
    </source>
</evidence>